<evidence type="ECO:0000313" key="1">
    <source>
        <dbReference type="EMBL" id="ADE31384.1"/>
    </source>
</evidence>
<evidence type="ECO:0008006" key="3">
    <source>
        <dbReference type="Google" id="ProtNLM"/>
    </source>
</evidence>
<proteinExistence type="predicted"/>
<dbReference type="KEGG" id="ssw:SSGZ1_0927"/>
<dbReference type="PATRIC" id="fig|423211.3.peg.910"/>
<sequence length="182" mass="21220">MKMFNLLNKKAEVSKVAEYWNDTLIERGILSANELLEGKCWRCKSSHGVNMCQIVSSKWSKDTSLANQMVLCLSCQHEKPNVADTEIVWQWLEVENNERYWTLQGMAEYEKMYKKSVLQELWDMGIRDGEEVDTLVNKVTSLSRKNDIVLNRATLAGLFRCEIEQMRRKAFLNWTGIFKLVS</sequence>
<dbReference type="AlphaFoldDB" id="D5AHR9"/>
<dbReference type="EMBL" id="CP000837">
    <property type="protein sequence ID" value="ADE31384.1"/>
    <property type="molecule type" value="Genomic_DNA"/>
</dbReference>
<gene>
    <name evidence="1" type="ordered locus">SSGZ1_0927</name>
</gene>
<dbReference type="HOGENOM" id="CLU_1370083_0_0_9"/>
<protein>
    <recommendedName>
        <fullName evidence="3">HNH endonuclease</fullName>
    </recommendedName>
</protein>
<dbReference type="Proteomes" id="UP000002359">
    <property type="component" value="Chromosome"/>
</dbReference>
<organism evidence="1 2">
    <name type="scientific">Streptococcus suis (strain GZ1)</name>
    <dbReference type="NCBI Taxonomy" id="423211"/>
    <lineage>
        <taxon>Bacteria</taxon>
        <taxon>Bacillati</taxon>
        <taxon>Bacillota</taxon>
        <taxon>Bacilli</taxon>
        <taxon>Lactobacillales</taxon>
        <taxon>Streptococcaceae</taxon>
        <taxon>Streptococcus</taxon>
    </lineage>
</organism>
<name>D5AHR9_STRGZ</name>
<evidence type="ECO:0000313" key="2">
    <source>
        <dbReference type="Proteomes" id="UP000002359"/>
    </source>
</evidence>
<accession>D5AHR9</accession>
<reference evidence="1 2" key="1">
    <citation type="journal article" date="2009" name="J. Infect. Dis.">
        <title>Clinical, experimental, and genomic differences between intermediately pathogenic, highly pathogenic, and epidemic Streptococcus suis.</title>
        <authorList>
            <person name="Ye C."/>
            <person name="Zheng H."/>
            <person name="Zhang J."/>
            <person name="Jing H."/>
            <person name="Wang L."/>
            <person name="Xiong Y."/>
            <person name="Wang W."/>
            <person name="Zhou Z."/>
            <person name="Sun Q."/>
            <person name="Luo X."/>
            <person name="Du H."/>
            <person name="Gottschalk M."/>
            <person name="Xu J."/>
        </authorList>
    </citation>
    <scope>NUCLEOTIDE SEQUENCE [LARGE SCALE GENOMIC DNA]</scope>
    <source>
        <strain evidence="1 2">GZ1</strain>
    </source>
</reference>